<dbReference type="EMBL" id="NFEZ01000003">
    <property type="protein sequence ID" value="PLT46641.1"/>
    <property type="molecule type" value="Genomic_DNA"/>
</dbReference>
<feature type="transmembrane region" description="Helical" evidence="1">
    <location>
        <begin position="310"/>
        <end position="328"/>
    </location>
</feature>
<organism evidence="2 3">
    <name type="scientific">Paenibacillus pasadenensis</name>
    <dbReference type="NCBI Taxonomy" id="217090"/>
    <lineage>
        <taxon>Bacteria</taxon>
        <taxon>Bacillati</taxon>
        <taxon>Bacillota</taxon>
        <taxon>Bacilli</taxon>
        <taxon>Bacillales</taxon>
        <taxon>Paenibacillaceae</taxon>
        <taxon>Paenibacillus</taxon>
    </lineage>
</organism>
<feature type="transmembrane region" description="Helical" evidence="1">
    <location>
        <begin position="348"/>
        <end position="368"/>
    </location>
</feature>
<keyword evidence="1" id="KW-0472">Membrane</keyword>
<dbReference type="RefSeq" id="WP_146000453.1">
    <property type="nucleotide sequence ID" value="NZ_NFEZ01000003.1"/>
</dbReference>
<dbReference type="AlphaFoldDB" id="A0A2N5N8F8"/>
<comment type="caution">
    <text evidence="2">The sequence shown here is derived from an EMBL/GenBank/DDBJ whole genome shotgun (WGS) entry which is preliminary data.</text>
</comment>
<keyword evidence="1" id="KW-1133">Transmembrane helix</keyword>
<name>A0A2N5N8F8_9BACL</name>
<evidence type="ECO:0000256" key="1">
    <source>
        <dbReference type="SAM" id="Phobius"/>
    </source>
</evidence>
<accession>A0A2N5N8F8</accession>
<reference evidence="2 3" key="1">
    <citation type="submission" date="2017-05" db="EMBL/GenBank/DDBJ databases">
        <title>Functional genome analysis of Paenibacillus pasadenensis strain R16: insights on endophytic life style and antifungal activity.</title>
        <authorList>
            <person name="Passera A."/>
            <person name="Marcolungo L."/>
            <person name="Casati P."/>
            <person name="Brasca M."/>
            <person name="Quaglino F."/>
            <person name="Delledonne M."/>
        </authorList>
    </citation>
    <scope>NUCLEOTIDE SEQUENCE [LARGE SCALE GENOMIC DNA]</scope>
    <source>
        <strain evidence="2 3">R16</strain>
    </source>
</reference>
<keyword evidence="1" id="KW-0812">Transmembrane</keyword>
<evidence type="ECO:0000313" key="3">
    <source>
        <dbReference type="Proteomes" id="UP000234789"/>
    </source>
</evidence>
<keyword evidence="3" id="KW-1185">Reference proteome</keyword>
<feature type="transmembrane region" description="Helical" evidence="1">
    <location>
        <begin position="147"/>
        <end position="165"/>
    </location>
</feature>
<proteinExistence type="predicted"/>
<evidence type="ECO:0000313" key="2">
    <source>
        <dbReference type="EMBL" id="PLT46641.1"/>
    </source>
</evidence>
<feature type="transmembrane region" description="Helical" evidence="1">
    <location>
        <begin position="124"/>
        <end position="140"/>
    </location>
</feature>
<feature type="transmembrane region" description="Helical" evidence="1">
    <location>
        <begin position="171"/>
        <end position="188"/>
    </location>
</feature>
<feature type="transmembrane region" description="Helical" evidence="1">
    <location>
        <begin position="63"/>
        <end position="88"/>
    </location>
</feature>
<feature type="transmembrane region" description="Helical" evidence="1">
    <location>
        <begin position="224"/>
        <end position="242"/>
    </location>
</feature>
<protein>
    <submittedName>
        <fullName evidence="2">Putative membrane protein</fullName>
    </submittedName>
</protein>
<dbReference type="Proteomes" id="UP000234789">
    <property type="component" value="Unassembled WGS sequence"/>
</dbReference>
<sequence>MNHPMHPAPAAHPLLALLLGFLPGAGHAYLRKFGRMVLYGLLFWGPSALLLLIAATGSMDGEFLVFALFPMLVWGVSMIDLLVTALSAPAAPSHAFEPGPMDGSGIPSARLVPTMAAERQREKTAAILLAFVPGLGHMYLGLMQRGAAFLVSFAGLGVFVVFVAIVMDTPVFLLFLLLLPVLWIYAMFDAVHLVQRKQAGEPLVDRSLFEELEGHFASGRKNKMAAAALSFLPGAGHLYLGLQKRGLQLMGLFLVSIYLMDSLRMTLFLFLLPLVWLYAFFDAIQQHGRSQRGELADVPVLTELSAYNRWIGAALIAVGAFFLADRFVMPLAAEHAPRLYALYQTVRYNLPAAATAFLLLAFGLRMLLGRPNPPAAMPLHEAPDAMRRTEPLG</sequence>
<gene>
    <name evidence="2" type="ORF">B8V81_0865</name>
</gene>
<feature type="transmembrane region" description="Helical" evidence="1">
    <location>
        <begin position="38"/>
        <end position="56"/>
    </location>
</feature>